<dbReference type="InterPro" id="IPR056625">
    <property type="entry name" value="SH3_CYT4"/>
</dbReference>
<dbReference type="GO" id="GO:0006402">
    <property type="term" value="P:mRNA catabolic process"/>
    <property type="evidence" value="ECO:0007669"/>
    <property type="project" value="TreeGrafter"/>
</dbReference>
<dbReference type="InterPro" id="IPR056624">
    <property type="entry name" value="WH_CYT4"/>
</dbReference>
<dbReference type="Pfam" id="PF23214">
    <property type="entry name" value="SH3_CYT4"/>
    <property type="match status" value="1"/>
</dbReference>
<feature type="compositionally biased region" description="Polar residues" evidence="1">
    <location>
        <begin position="1"/>
        <end position="21"/>
    </location>
</feature>
<dbReference type="Pfam" id="PF23216">
    <property type="entry name" value="WHD_CYT4"/>
    <property type="match status" value="1"/>
</dbReference>
<dbReference type="GO" id="GO:0000932">
    <property type="term" value="C:P-body"/>
    <property type="evidence" value="ECO:0007669"/>
    <property type="project" value="TreeGrafter"/>
</dbReference>
<dbReference type="EMBL" id="FJUX01000008">
    <property type="protein sequence ID" value="CZS91495.1"/>
    <property type="molecule type" value="Genomic_DNA"/>
</dbReference>
<dbReference type="AlphaFoldDB" id="A0A1E1K030"/>
<dbReference type="PANTHER" id="PTHR23355">
    <property type="entry name" value="RIBONUCLEASE"/>
    <property type="match status" value="1"/>
</dbReference>
<dbReference type="SUPFAM" id="SSF50249">
    <property type="entry name" value="Nucleic acid-binding proteins"/>
    <property type="match status" value="1"/>
</dbReference>
<reference evidence="4" key="1">
    <citation type="submission" date="2016-03" db="EMBL/GenBank/DDBJ databases">
        <authorList>
            <person name="Guldener U."/>
        </authorList>
    </citation>
    <scope>NUCLEOTIDE SEQUENCE [LARGE SCALE GENOMIC DNA]</scope>
    <source>
        <strain evidence="4">04CH-RAC-A.6.1</strain>
    </source>
</reference>
<dbReference type="InterPro" id="IPR001900">
    <property type="entry name" value="RNase_II/R"/>
</dbReference>
<sequence>MAKQNSQARSSLETQTTGSSPQEPPLLASARPNIRERLRQWETDNAAVIAAAATPREDLKSIEDRPRPGEVSNEVLHVAYNDFSENTEEWSGMVEESSGLDFERFEMVDVGESRNFLLPGDLVELLSTGSLNRELAIFVRDLGQMAQYYTMSGRWMHRGASGIKFFVPGFVDAQELDEIIPLLPDEVVDMSMEGKLQSFNESVPVAIGQPLLRKMNEFWKDANAVYQEAAMNLDKAHRSVADVSHYKYCTLDQIADKVLPKSFGKISNGKYEWPALYAVHRSISTNEIGFRTLPLTAMRSNPYYEVNGLSEVSSISRVVGWVRNHNDSLLGEQRSHTTSSDSKCFEFEDFVKKAQRLIDISRGNREYTSHGAIGPSSMTLEPGQNFRSGTSVEALTISDLFFIRFLESWACLRSFAPNSTLHAIGSAILRQINRYPEETLCQSTAWTCLQELGALPPWSTRAAFDLRLPYAGRQEAIEHRLHPPANSHQGLVPDKLAKLRKSWRQLPVYCVDETDTHEIDDGFSLETTEEPGVYWVHVHIADPASHLDPRSAISQFAEKVTETVYLPDRVVPMLPPGYFHNRMSLAPERPCLTFSTKTNLQGDMLDSKITPGYVQNVKFLTYATFREITLATKDVKHDTYSVGSQQSKPIPTRLLLTKEQIPEEEQEDLRILRLIGDARRTQLSKRGGISAGMPAPQISMSFGGHPWSKPKNLTDSLQFLGDPTITAKVEQVTPEKRGYSAEINTVADIMIMTGEMAARWCSERSIPVPYRLTPRNPDKQDPSEYFQQVLGPAQEKGAVPVEINRQYFNLIGKVQPSSTPGPHVALGVDMFMKVTSPLRRFGDLIAHWQIEAALLHEAKIGHSLAGSTDVSYLPFSRAEIDEMLPRMASRERQISLSTRDAERTAYMQLILRAWKFGEERLPPLEFTVRSINPETRVTGGIIDNLLVGGQMIVPPEIDVATVVEGDRFAVELTDMNLFRNTMLFTYLRQLDSEAEVDVAAKEK</sequence>
<evidence type="ECO:0000313" key="3">
    <source>
        <dbReference type="EMBL" id="CZS91495.1"/>
    </source>
</evidence>
<dbReference type="OrthoDB" id="2285229at2759"/>
<organism evidence="3 4">
    <name type="scientific">Rhynchosporium agropyri</name>
    <dbReference type="NCBI Taxonomy" id="914238"/>
    <lineage>
        <taxon>Eukaryota</taxon>
        <taxon>Fungi</taxon>
        <taxon>Dikarya</taxon>
        <taxon>Ascomycota</taxon>
        <taxon>Pezizomycotina</taxon>
        <taxon>Leotiomycetes</taxon>
        <taxon>Helotiales</taxon>
        <taxon>Ploettnerulaceae</taxon>
        <taxon>Rhynchosporium</taxon>
    </lineage>
</organism>
<dbReference type="GO" id="GO:0000175">
    <property type="term" value="F:3'-5'-RNA exonuclease activity"/>
    <property type="evidence" value="ECO:0007669"/>
    <property type="project" value="TreeGrafter"/>
</dbReference>
<name>A0A1E1K030_9HELO</name>
<dbReference type="PANTHER" id="PTHR23355:SF65">
    <property type="entry name" value="EXORIBONUCLEASE CYT-4, PUTATIVE (AFU_ORTHOLOGUE AFUA_7G01550)-RELATED"/>
    <property type="match status" value="1"/>
</dbReference>
<dbReference type="InterPro" id="IPR050180">
    <property type="entry name" value="RNR_Ribonuclease"/>
</dbReference>
<evidence type="ECO:0000259" key="2">
    <source>
        <dbReference type="SMART" id="SM00955"/>
    </source>
</evidence>
<keyword evidence="4" id="KW-1185">Reference proteome</keyword>
<feature type="domain" description="RNB" evidence="2">
    <location>
        <begin position="500"/>
        <end position="856"/>
    </location>
</feature>
<evidence type="ECO:0000313" key="4">
    <source>
        <dbReference type="Proteomes" id="UP000178912"/>
    </source>
</evidence>
<dbReference type="GO" id="GO:0003723">
    <property type="term" value="F:RNA binding"/>
    <property type="evidence" value="ECO:0007669"/>
    <property type="project" value="InterPro"/>
</dbReference>
<proteinExistence type="predicted"/>
<dbReference type="Pfam" id="PF00773">
    <property type="entry name" value="RNB"/>
    <property type="match status" value="1"/>
</dbReference>
<protein>
    <submittedName>
        <fullName evidence="3">Related to RNA-splicing regulatory protein phosphatase CYT-4, mitochondrial</fullName>
    </submittedName>
</protein>
<dbReference type="InterPro" id="IPR012340">
    <property type="entry name" value="NA-bd_OB-fold"/>
</dbReference>
<evidence type="ECO:0000256" key="1">
    <source>
        <dbReference type="SAM" id="MobiDB-lite"/>
    </source>
</evidence>
<gene>
    <name evidence="3" type="ORF">RAG0_02103</name>
</gene>
<dbReference type="Proteomes" id="UP000178912">
    <property type="component" value="Unassembled WGS sequence"/>
</dbReference>
<feature type="region of interest" description="Disordered" evidence="1">
    <location>
        <begin position="1"/>
        <end position="34"/>
    </location>
</feature>
<accession>A0A1E1K030</accession>
<dbReference type="Pfam" id="PF25522">
    <property type="entry name" value="OB_cyt-4"/>
    <property type="match status" value="1"/>
</dbReference>
<dbReference type="SMART" id="SM00955">
    <property type="entry name" value="RNB"/>
    <property type="match status" value="1"/>
</dbReference>
<dbReference type="InterPro" id="IPR057912">
    <property type="entry name" value="OB_CYT4_C"/>
</dbReference>